<name>A0A086T8H1_HAPC1</name>
<dbReference type="SUPFAM" id="SSF56112">
    <property type="entry name" value="Protein kinase-like (PK-like)"/>
    <property type="match status" value="1"/>
</dbReference>
<dbReference type="EMBL" id="JPKY01000029">
    <property type="protein sequence ID" value="KFH45653.1"/>
    <property type="molecule type" value="Genomic_DNA"/>
</dbReference>
<comment type="caution">
    <text evidence="1">The sequence shown here is derived from an EMBL/GenBank/DDBJ whole genome shotgun (WGS) entry which is preliminary data.</text>
</comment>
<dbReference type="HOGENOM" id="CLU_2759610_0_0_1"/>
<accession>A0A086T8H1</accession>
<proteinExistence type="predicted"/>
<organism evidence="1 2">
    <name type="scientific">Hapsidospora chrysogenum (strain ATCC 11550 / CBS 779.69 / DSM 880 / IAM 14645 / JCM 23072 / IMI 49137)</name>
    <name type="common">Acremonium chrysogenum</name>
    <dbReference type="NCBI Taxonomy" id="857340"/>
    <lineage>
        <taxon>Eukaryota</taxon>
        <taxon>Fungi</taxon>
        <taxon>Dikarya</taxon>
        <taxon>Ascomycota</taxon>
        <taxon>Pezizomycotina</taxon>
        <taxon>Sordariomycetes</taxon>
        <taxon>Hypocreomycetidae</taxon>
        <taxon>Hypocreales</taxon>
        <taxon>Bionectriaceae</taxon>
        <taxon>Hapsidospora</taxon>
    </lineage>
</organism>
<dbReference type="Proteomes" id="UP000029964">
    <property type="component" value="Unassembled WGS sequence"/>
</dbReference>
<evidence type="ECO:0000313" key="1">
    <source>
        <dbReference type="EMBL" id="KFH45653.1"/>
    </source>
</evidence>
<reference evidence="2" key="1">
    <citation type="journal article" date="2014" name="Genome Announc.">
        <title>Genome sequence and annotation of Acremonium chrysogenum, producer of the beta-lactam antibiotic cephalosporin C.</title>
        <authorList>
            <person name="Terfehr D."/>
            <person name="Dahlmann T.A."/>
            <person name="Specht T."/>
            <person name="Zadra I."/>
            <person name="Kuernsteiner H."/>
            <person name="Kueck U."/>
        </authorList>
    </citation>
    <scope>NUCLEOTIDE SEQUENCE [LARGE SCALE GENOMIC DNA]</scope>
    <source>
        <strain evidence="2">ATCC 11550 / CBS 779.69 / DSM 880 / IAM 14645 / JCM 23072 / IMI 49137</strain>
    </source>
</reference>
<sequence length="78" mass="9022">MWEMGRGETPETCEWDVEGGELRALEELLSAMLAYEPAERPTAQQFMESEYMTTWAMPAWRRQQARGQELGGQVAWKP</sequence>
<dbReference type="InterPro" id="IPR011009">
    <property type="entry name" value="Kinase-like_dom_sf"/>
</dbReference>
<evidence type="ECO:0000313" key="2">
    <source>
        <dbReference type="Proteomes" id="UP000029964"/>
    </source>
</evidence>
<dbReference type="Gene3D" id="1.10.510.10">
    <property type="entry name" value="Transferase(Phosphotransferase) domain 1"/>
    <property type="match status" value="1"/>
</dbReference>
<keyword evidence="2" id="KW-1185">Reference proteome</keyword>
<dbReference type="OrthoDB" id="5979581at2759"/>
<gene>
    <name evidence="1" type="ORF">ACRE_035280</name>
</gene>
<dbReference type="AlphaFoldDB" id="A0A086T8H1"/>
<evidence type="ECO:0008006" key="3">
    <source>
        <dbReference type="Google" id="ProtNLM"/>
    </source>
</evidence>
<dbReference type="STRING" id="857340.A0A086T8H1"/>
<protein>
    <recommendedName>
        <fullName evidence="3">Protein kinase domain-containing protein</fullName>
    </recommendedName>
</protein>